<gene>
    <name evidence="3" type="ORF">LCGC14_2472050</name>
</gene>
<feature type="domain" description="Gfo/Idh/MocA-like oxidoreductase N-terminal" evidence="1">
    <location>
        <begin position="7"/>
        <end position="49"/>
    </location>
</feature>
<name>A0A0F9E405_9ZZZZ</name>
<dbReference type="EMBL" id="LAZR01038738">
    <property type="protein sequence ID" value="KKL18783.1"/>
    <property type="molecule type" value="Genomic_DNA"/>
</dbReference>
<dbReference type="SUPFAM" id="SSF51735">
    <property type="entry name" value="NAD(P)-binding Rossmann-fold domains"/>
    <property type="match status" value="1"/>
</dbReference>
<dbReference type="InterPro" id="IPR000683">
    <property type="entry name" value="Gfo/Idh/MocA-like_OxRdtase_N"/>
</dbReference>
<dbReference type="InterPro" id="IPR055170">
    <property type="entry name" value="GFO_IDH_MocA-like_dom"/>
</dbReference>
<dbReference type="InterPro" id="IPR036291">
    <property type="entry name" value="NAD(P)-bd_dom_sf"/>
</dbReference>
<accession>A0A0F9E405</accession>
<evidence type="ECO:0000313" key="3">
    <source>
        <dbReference type="EMBL" id="KKL18783.1"/>
    </source>
</evidence>
<protein>
    <recommendedName>
        <fullName evidence="4">Gfo/Idh/MocA-like oxidoreductase C-terminal domain-containing protein</fullName>
    </recommendedName>
</protein>
<feature type="non-terminal residue" evidence="3">
    <location>
        <position position="1"/>
    </location>
</feature>
<dbReference type="Pfam" id="PF22725">
    <property type="entry name" value="GFO_IDH_MocA_C3"/>
    <property type="match status" value="1"/>
</dbReference>
<dbReference type="InterPro" id="IPR052515">
    <property type="entry name" value="Gfo/Idh/MocA_Oxidoreductase"/>
</dbReference>
<sequence length="142" mass="16156">TPSIVRSNYCIDLAKRNRHILVEKPLALAVDDAQTIIDICHENSVILAVVMQKRFNPHIQHLCGEVRAETFGKPLIASMQVRWYRPTSYYQGWKQETDQGGSILVNQAIHHIDILQWIMGPVRSVYGKVATSGIRSTHLIRL</sequence>
<evidence type="ECO:0008006" key="4">
    <source>
        <dbReference type="Google" id="ProtNLM"/>
    </source>
</evidence>
<evidence type="ECO:0000259" key="2">
    <source>
        <dbReference type="Pfam" id="PF22725"/>
    </source>
</evidence>
<reference evidence="3" key="1">
    <citation type="journal article" date="2015" name="Nature">
        <title>Complex archaea that bridge the gap between prokaryotes and eukaryotes.</title>
        <authorList>
            <person name="Spang A."/>
            <person name="Saw J.H."/>
            <person name="Jorgensen S.L."/>
            <person name="Zaremba-Niedzwiedzka K."/>
            <person name="Martijn J."/>
            <person name="Lind A.E."/>
            <person name="van Eijk R."/>
            <person name="Schleper C."/>
            <person name="Guy L."/>
            <person name="Ettema T.J."/>
        </authorList>
    </citation>
    <scope>NUCLEOTIDE SEQUENCE</scope>
</reference>
<dbReference type="PANTHER" id="PTHR43249:SF1">
    <property type="entry name" value="D-GLUCOSIDE 3-DEHYDROGENASE"/>
    <property type="match status" value="1"/>
</dbReference>
<dbReference type="Pfam" id="PF01408">
    <property type="entry name" value="GFO_IDH_MocA"/>
    <property type="match status" value="1"/>
</dbReference>
<organism evidence="3">
    <name type="scientific">marine sediment metagenome</name>
    <dbReference type="NCBI Taxonomy" id="412755"/>
    <lineage>
        <taxon>unclassified sequences</taxon>
        <taxon>metagenomes</taxon>
        <taxon>ecological metagenomes</taxon>
    </lineage>
</organism>
<evidence type="ECO:0000259" key="1">
    <source>
        <dbReference type="Pfam" id="PF01408"/>
    </source>
</evidence>
<dbReference type="AlphaFoldDB" id="A0A0F9E405"/>
<dbReference type="GO" id="GO:0000166">
    <property type="term" value="F:nucleotide binding"/>
    <property type="evidence" value="ECO:0007669"/>
    <property type="project" value="InterPro"/>
</dbReference>
<dbReference type="Gene3D" id="3.40.50.720">
    <property type="entry name" value="NAD(P)-binding Rossmann-like Domain"/>
    <property type="match status" value="1"/>
</dbReference>
<dbReference type="Gene3D" id="3.30.360.10">
    <property type="entry name" value="Dihydrodipicolinate Reductase, domain 2"/>
    <property type="match status" value="1"/>
</dbReference>
<dbReference type="PANTHER" id="PTHR43249">
    <property type="entry name" value="UDP-N-ACETYL-2-AMINO-2-DEOXY-D-GLUCURONATE OXIDASE"/>
    <property type="match status" value="1"/>
</dbReference>
<comment type="caution">
    <text evidence="3">The sequence shown here is derived from an EMBL/GenBank/DDBJ whole genome shotgun (WGS) entry which is preliminary data.</text>
</comment>
<feature type="domain" description="GFO/IDH/MocA-like oxidoreductase" evidence="2">
    <location>
        <begin position="66"/>
        <end position="132"/>
    </location>
</feature>
<proteinExistence type="predicted"/>